<comment type="caution">
    <text evidence="3">The sequence shown here is derived from an EMBL/GenBank/DDBJ whole genome shotgun (WGS) entry which is preliminary data.</text>
</comment>
<evidence type="ECO:0000313" key="2">
    <source>
        <dbReference type="EMBL" id="HGQ35127.1"/>
    </source>
</evidence>
<name>A0A7C4JJV1_9CREN</name>
<evidence type="ECO:0000313" key="3">
    <source>
        <dbReference type="EMBL" id="HGQ64718.1"/>
    </source>
</evidence>
<dbReference type="Gene3D" id="2.20.28.30">
    <property type="entry name" value="RNA polymerase ii, chain L"/>
    <property type="match status" value="1"/>
</dbReference>
<proteinExistence type="predicted"/>
<sequence>MSQSFRCSNCGAPLDVSPETIATVCSYCGYLNWVREDLKEEILVVKPLSEREALKNVGNFSSKKKLGAALKEINLSKLTLILVPFYFVDVSAEADYSAKVFVNVRKCRKERDQEKCWTETRSVFVKGVYGPYAGVVPVVGRRGSEVLSVKALARRYIASKVDASPIGVVQLDKSEWRSVLSIEVDKKTAMDIALDDHLDRLRDIVVEVIRREAENRVRMRGESVVGSTIAWKRITPINVKASASKPILLPMYIAVYKYRDGVYRVVLCGWDGEVVVLEKPMGVVERVAWGSLAAVTSGVLGGLSGAMLTANPLAGLGLLVVGGATSWYCIRKALSPVKTTVAGPSFKDMFGSQRSGLSFHKFLR</sequence>
<reference evidence="3" key="1">
    <citation type="journal article" date="2020" name="mSystems">
        <title>Genome- and Community-Level Interaction Insights into Carbon Utilization and Element Cycling Functions of Hydrothermarchaeota in Hydrothermal Sediment.</title>
        <authorList>
            <person name="Zhou Z."/>
            <person name="Liu Y."/>
            <person name="Xu W."/>
            <person name="Pan J."/>
            <person name="Luo Z.H."/>
            <person name="Li M."/>
        </authorList>
    </citation>
    <scope>NUCLEOTIDE SEQUENCE [LARGE SCALE GENOMIC DNA]</scope>
    <source>
        <strain evidence="3">SpSt-637</strain>
        <strain evidence="2">SpSt-667</strain>
    </source>
</reference>
<keyword evidence="1" id="KW-1133">Transmembrane helix</keyword>
<feature type="transmembrane region" description="Helical" evidence="1">
    <location>
        <begin position="313"/>
        <end position="330"/>
    </location>
</feature>
<keyword evidence="1" id="KW-0472">Membrane</keyword>
<gene>
    <name evidence="3" type="ORF">ENU08_05680</name>
    <name evidence="2" type="ORF">ENU41_00400</name>
</gene>
<protein>
    <submittedName>
        <fullName evidence="3">Zinc ribbon domain-containing protein</fullName>
    </submittedName>
</protein>
<organism evidence="3">
    <name type="scientific">Ignisphaera aggregans</name>
    <dbReference type="NCBI Taxonomy" id="334771"/>
    <lineage>
        <taxon>Archaea</taxon>
        <taxon>Thermoproteota</taxon>
        <taxon>Thermoprotei</taxon>
        <taxon>Desulfurococcales</taxon>
        <taxon>Desulfurococcaceae</taxon>
        <taxon>Ignisphaera</taxon>
    </lineage>
</organism>
<evidence type="ECO:0000256" key="1">
    <source>
        <dbReference type="SAM" id="Phobius"/>
    </source>
</evidence>
<dbReference type="EMBL" id="DTBD01000049">
    <property type="protein sequence ID" value="HGQ64718.1"/>
    <property type="molecule type" value="Genomic_DNA"/>
</dbReference>
<keyword evidence="1" id="KW-0812">Transmembrane</keyword>
<dbReference type="EMBL" id="DTCK01000007">
    <property type="protein sequence ID" value="HGQ35127.1"/>
    <property type="molecule type" value="Genomic_DNA"/>
</dbReference>
<accession>A0A7C4JJV1</accession>
<dbReference type="AlphaFoldDB" id="A0A7C4JJV1"/>